<evidence type="ECO:0000256" key="1">
    <source>
        <dbReference type="SAM" id="MobiDB-lite"/>
    </source>
</evidence>
<dbReference type="Proteomes" id="UP001175211">
    <property type="component" value="Unassembled WGS sequence"/>
</dbReference>
<reference evidence="2" key="1">
    <citation type="submission" date="2023-06" db="EMBL/GenBank/DDBJ databases">
        <authorList>
            <consortium name="Lawrence Berkeley National Laboratory"/>
            <person name="Ahrendt S."/>
            <person name="Sahu N."/>
            <person name="Indic B."/>
            <person name="Wong-Bajracharya J."/>
            <person name="Merenyi Z."/>
            <person name="Ke H.-M."/>
            <person name="Monk M."/>
            <person name="Kocsube S."/>
            <person name="Drula E."/>
            <person name="Lipzen A."/>
            <person name="Balint B."/>
            <person name="Henrissat B."/>
            <person name="Andreopoulos B."/>
            <person name="Martin F.M."/>
            <person name="Harder C.B."/>
            <person name="Rigling D."/>
            <person name="Ford K.L."/>
            <person name="Foster G.D."/>
            <person name="Pangilinan J."/>
            <person name="Papanicolaou A."/>
            <person name="Barry K."/>
            <person name="LaButti K."/>
            <person name="Viragh M."/>
            <person name="Koriabine M."/>
            <person name="Yan M."/>
            <person name="Riley R."/>
            <person name="Champramary S."/>
            <person name="Plett K.L."/>
            <person name="Tsai I.J."/>
            <person name="Slot J."/>
            <person name="Sipos G."/>
            <person name="Plett J."/>
            <person name="Nagy L.G."/>
            <person name="Grigoriev I.V."/>
        </authorList>
    </citation>
    <scope>NUCLEOTIDE SEQUENCE</scope>
    <source>
        <strain evidence="2">CCBAS 213</strain>
    </source>
</reference>
<dbReference type="RefSeq" id="XP_060327617.1">
    <property type="nucleotide sequence ID" value="XM_060483168.1"/>
</dbReference>
<gene>
    <name evidence="2" type="ORF">EV420DRAFT_709491</name>
</gene>
<evidence type="ECO:0000313" key="3">
    <source>
        <dbReference type="Proteomes" id="UP001175211"/>
    </source>
</evidence>
<feature type="compositionally biased region" description="Acidic residues" evidence="1">
    <location>
        <begin position="310"/>
        <end position="331"/>
    </location>
</feature>
<proteinExistence type="predicted"/>
<dbReference type="GeneID" id="85366716"/>
<protein>
    <submittedName>
        <fullName evidence="2">Uncharacterized protein</fullName>
    </submittedName>
</protein>
<keyword evidence="3" id="KW-1185">Reference proteome</keyword>
<sequence length="434" mass="48388">MAHTYIPLMLDHHHRFPLWFPDPDLNLPLRCRDKGICVGDLGYITVRGAFAYLFNVYASADDPIYKGRVPPIFEPLEISGPSAREQELHLEHHTLTTPGIQQTASTGGALTSGVDGGVGLTFSCSSTQGAALVLPDGAVRYDANQSAQAKLHKYAKKYAQYWYQYLNGEQGREMRNGSLYLVTGCDKSHSWEAVCFHPPTHGSVSSPFSIVGAAEVGGTISHEWMFQTGPSRCNHRKDTMDPNQAIFLRAYSISVREKPMIQEQLLKDKTTGAVEIFSIDGSKTKGPLIVPLVPYGVESRYSAPVEDMDMYGEGAEDDSEDDTDSSDDVEDPERFSQEAEVIEDKPQVYNPSAKINEYILQNIPIADVAITHDKDWMKFIRHERPDGVELDTEFLRDEDSIRRFIEQAVMSISEGKTCNFSFTALTFRNGLCNV</sequence>
<accession>A0AA39MZ59</accession>
<dbReference type="EMBL" id="JAUEPS010000033">
    <property type="protein sequence ID" value="KAK0451280.1"/>
    <property type="molecule type" value="Genomic_DNA"/>
</dbReference>
<comment type="caution">
    <text evidence="2">The sequence shown here is derived from an EMBL/GenBank/DDBJ whole genome shotgun (WGS) entry which is preliminary data.</text>
</comment>
<feature type="region of interest" description="Disordered" evidence="1">
    <location>
        <begin position="310"/>
        <end position="337"/>
    </location>
</feature>
<dbReference type="AlphaFoldDB" id="A0AA39MZ59"/>
<evidence type="ECO:0000313" key="2">
    <source>
        <dbReference type="EMBL" id="KAK0451280.1"/>
    </source>
</evidence>
<organism evidence="2 3">
    <name type="scientific">Armillaria tabescens</name>
    <name type="common">Ringless honey mushroom</name>
    <name type="synonym">Agaricus tabescens</name>
    <dbReference type="NCBI Taxonomy" id="1929756"/>
    <lineage>
        <taxon>Eukaryota</taxon>
        <taxon>Fungi</taxon>
        <taxon>Dikarya</taxon>
        <taxon>Basidiomycota</taxon>
        <taxon>Agaricomycotina</taxon>
        <taxon>Agaricomycetes</taxon>
        <taxon>Agaricomycetidae</taxon>
        <taxon>Agaricales</taxon>
        <taxon>Marasmiineae</taxon>
        <taxon>Physalacriaceae</taxon>
        <taxon>Desarmillaria</taxon>
    </lineage>
</organism>
<name>A0AA39MZ59_ARMTA</name>